<dbReference type="Proteomes" id="UP000886998">
    <property type="component" value="Unassembled WGS sequence"/>
</dbReference>
<evidence type="ECO:0000313" key="1">
    <source>
        <dbReference type="EMBL" id="GFY46319.1"/>
    </source>
</evidence>
<proteinExistence type="predicted"/>
<reference evidence="1" key="1">
    <citation type="submission" date="2020-08" db="EMBL/GenBank/DDBJ databases">
        <title>Multicomponent nature underlies the extraordinary mechanical properties of spider dragline silk.</title>
        <authorList>
            <person name="Kono N."/>
            <person name="Nakamura H."/>
            <person name="Mori M."/>
            <person name="Yoshida Y."/>
            <person name="Ohtoshi R."/>
            <person name="Malay A.D."/>
            <person name="Moran D.A.P."/>
            <person name="Tomita M."/>
            <person name="Numata K."/>
            <person name="Arakawa K."/>
        </authorList>
    </citation>
    <scope>NUCLEOTIDE SEQUENCE</scope>
</reference>
<dbReference type="AlphaFoldDB" id="A0A8X6X5C5"/>
<protein>
    <submittedName>
        <fullName evidence="1">Uncharacterized protein</fullName>
    </submittedName>
</protein>
<accession>A0A8X6X5C5</accession>
<name>A0A8X6X5C5_9ARAC</name>
<sequence length="117" mass="13492">MLFPNSNSKVKLQYPSLDKSIKPLTVFLWHRARTTQWMHKIATIKPPDRYLGHQGLPLCLFGPWSIVRLLKLVPESNLSQTTMIEVESICPTLPYQSVFSAVVDDSYFLFGVFRIHD</sequence>
<keyword evidence="2" id="KW-1185">Reference proteome</keyword>
<comment type="caution">
    <text evidence="1">The sequence shown here is derived from an EMBL/GenBank/DDBJ whole genome shotgun (WGS) entry which is preliminary data.</text>
</comment>
<organism evidence="1 2">
    <name type="scientific">Trichonephila inaurata madagascariensis</name>
    <dbReference type="NCBI Taxonomy" id="2747483"/>
    <lineage>
        <taxon>Eukaryota</taxon>
        <taxon>Metazoa</taxon>
        <taxon>Ecdysozoa</taxon>
        <taxon>Arthropoda</taxon>
        <taxon>Chelicerata</taxon>
        <taxon>Arachnida</taxon>
        <taxon>Araneae</taxon>
        <taxon>Araneomorphae</taxon>
        <taxon>Entelegynae</taxon>
        <taxon>Araneoidea</taxon>
        <taxon>Nephilidae</taxon>
        <taxon>Trichonephila</taxon>
        <taxon>Trichonephila inaurata</taxon>
    </lineage>
</organism>
<gene>
    <name evidence="1" type="ORF">TNIN_455341</name>
</gene>
<dbReference type="EMBL" id="BMAV01005313">
    <property type="protein sequence ID" value="GFY46319.1"/>
    <property type="molecule type" value="Genomic_DNA"/>
</dbReference>
<evidence type="ECO:0000313" key="2">
    <source>
        <dbReference type="Proteomes" id="UP000886998"/>
    </source>
</evidence>